<dbReference type="InterPro" id="IPR015300">
    <property type="entry name" value="DNA-bd_pseudobarrel_sf"/>
</dbReference>
<evidence type="ECO:0000256" key="2">
    <source>
        <dbReference type="ARBA" id="ARBA00023015"/>
    </source>
</evidence>
<keyword evidence="4" id="KW-0804">Transcription</keyword>
<keyword evidence="3" id="KW-0238">DNA-binding</keyword>
<dbReference type="InterPro" id="IPR050655">
    <property type="entry name" value="Plant_B3_domain"/>
</dbReference>
<evidence type="ECO:0000256" key="5">
    <source>
        <dbReference type="ARBA" id="ARBA00023242"/>
    </source>
</evidence>
<dbReference type="PANTHER" id="PTHR31920">
    <property type="entry name" value="B3 DOMAIN-CONTAINING"/>
    <property type="match status" value="1"/>
</dbReference>
<evidence type="ECO:0000313" key="8">
    <source>
        <dbReference type="Proteomes" id="UP001237642"/>
    </source>
</evidence>
<evidence type="ECO:0000313" key="7">
    <source>
        <dbReference type="EMBL" id="KAK1368800.1"/>
    </source>
</evidence>
<comment type="caution">
    <text evidence="7">The sequence shown here is derived from an EMBL/GenBank/DDBJ whole genome shotgun (WGS) entry which is preliminary data.</text>
</comment>
<reference evidence="7" key="2">
    <citation type="submission" date="2023-05" db="EMBL/GenBank/DDBJ databases">
        <authorList>
            <person name="Schelkunov M.I."/>
        </authorList>
    </citation>
    <scope>NUCLEOTIDE SEQUENCE</scope>
    <source>
        <strain evidence="7">Hsosn_3</strain>
        <tissue evidence="7">Leaf</tissue>
    </source>
</reference>
<dbReference type="Gene3D" id="2.40.330.10">
    <property type="entry name" value="DNA-binding pseudobarrel domain"/>
    <property type="match status" value="2"/>
</dbReference>
<dbReference type="PANTHER" id="PTHR31920:SF135">
    <property type="entry name" value="B3 DOMAIN-CONTAINING PROTEIN OS03G0621600-RELATED"/>
    <property type="match status" value="1"/>
</dbReference>
<gene>
    <name evidence="7" type="ORF">POM88_034892</name>
</gene>
<evidence type="ECO:0000256" key="4">
    <source>
        <dbReference type="ARBA" id="ARBA00023163"/>
    </source>
</evidence>
<proteinExistence type="predicted"/>
<comment type="subcellular location">
    <subcellularLocation>
        <location evidence="1">Nucleus</location>
    </subcellularLocation>
</comment>
<evidence type="ECO:0000256" key="1">
    <source>
        <dbReference type="ARBA" id="ARBA00004123"/>
    </source>
</evidence>
<sequence>MNWVEIGFKELLWRIKLKWVDGTLLFYKGWCDFVHYGKLRVGDICVFQRTGHPQKFEVCLFETKKVQKIRNTGLQQGKSMMKWLKMIKSNTLLTGEMVIPRLFLDKHEENLTENVHLLFPDGSEICVRYCPFSNLLYGLKKVWLKYAVLEYYILFFHYVWKGHFYVSIYNNSGFDVFDSLRNKILQSNVMS</sequence>
<dbReference type="GO" id="GO:0003677">
    <property type="term" value="F:DNA binding"/>
    <property type="evidence" value="ECO:0007669"/>
    <property type="project" value="UniProtKB-KW"/>
</dbReference>
<name>A0AAD8HMD8_9APIA</name>
<organism evidence="7 8">
    <name type="scientific">Heracleum sosnowskyi</name>
    <dbReference type="NCBI Taxonomy" id="360622"/>
    <lineage>
        <taxon>Eukaryota</taxon>
        <taxon>Viridiplantae</taxon>
        <taxon>Streptophyta</taxon>
        <taxon>Embryophyta</taxon>
        <taxon>Tracheophyta</taxon>
        <taxon>Spermatophyta</taxon>
        <taxon>Magnoliopsida</taxon>
        <taxon>eudicotyledons</taxon>
        <taxon>Gunneridae</taxon>
        <taxon>Pentapetalae</taxon>
        <taxon>asterids</taxon>
        <taxon>campanulids</taxon>
        <taxon>Apiales</taxon>
        <taxon>Apiaceae</taxon>
        <taxon>Apioideae</taxon>
        <taxon>apioid superclade</taxon>
        <taxon>Tordylieae</taxon>
        <taxon>Tordyliinae</taxon>
        <taxon>Heracleum</taxon>
    </lineage>
</organism>
<evidence type="ECO:0000259" key="6">
    <source>
        <dbReference type="PROSITE" id="PS50863"/>
    </source>
</evidence>
<keyword evidence="5" id="KW-0539">Nucleus</keyword>
<dbReference type="GO" id="GO:0005634">
    <property type="term" value="C:nucleus"/>
    <property type="evidence" value="ECO:0007669"/>
    <property type="project" value="UniProtKB-SubCell"/>
</dbReference>
<reference evidence="7" key="1">
    <citation type="submission" date="2023-02" db="EMBL/GenBank/DDBJ databases">
        <title>Genome of toxic invasive species Heracleum sosnowskyi carries increased number of genes despite the absence of recent whole-genome duplications.</title>
        <authorList>
            <person name="Schelkunov M."/>
            <person name="Shtratnikova V."/>
            <person name="Makarenko M."/>
            <person name="Klepikova A."/>
            <person name="Omelchenko D."/>
            <person name="Novikova G."/>
            <person name="Obukhova E."/>
            <person name="Bogdanov V."/>
            <person name="Penin A."/>
            <person name="Logacheva M."/>
        </authorList>
    </citation>
    <scope>NUCLEOTIDE SEQUENCE</scope>
    <source>
        <strain evidence="7">Hsosn_3</strain>
        <tissue evidence="7">Leaf</tissue>
    </source>
</reference>
<dbReference type="SUPFAM" id="SSF101936">
    <property type="entry name" value="DNA-binding pseudobarrel domain"/>
    <property type="match status" value="2"/>
</dbReference>
<feature type="domain" description="TF-B3" evidence="6">
    <location>
        <begin position="1"/>
        <end position="64"/>
    </location>
</feature>
<dbReference type="EMBL" id="JAUIZM010000008">
    <property type="protein sequence ID" value="KAK1368800.1"/>
    <property type="molecule type" value="Genomic_DNA"/>
</dbReference>
<keyword evidence="8" id="KW-1185">Reference proteome</keyword>
<dbReference type="AlphaFoldDB" id="A0AAD8HMD8"/>
<keyword evidence="2" id="KW-0805">Transcription regulation</keyword>
<evidence type="ECO:0000256" key="3">
    <source>
        <dbReference type="ARBA" id="ARBA00023125"/>
    </source>
</evidence>
<dbReference type="PROSITE" id="PS50863">
    <property type="entry name" value="B3"/>
    <property type="match status" value="1"/>
</dbReference>
<protein>
    <recommendedName>
        <fullName evidence="6">TF-B3 domain-containing protein</fullName>
    </recommendedName>
</protein>
<dbReference type="Proteomes" id="UP001237642">
    <property type="component" value="Unassembled WGS sequence"/>
</dbReference>
<accession>A0AAD8HMD8</accession>
<dbReference type="InterPro" id="IPR003340">
    <property type="entry name" value="B3_DNA-bd"/>
</dbReference>